<comment type="similarity">
    <text evidence="3">Belongs to the SLD2 family.</text>
</comment>
<evidence type="ECO:0000313" key="10">
    <source>
        <dbReference type="Proteomes" id="UP000193719"/>
    </source>
</evidence>
<protein>
    <recommendedName>
        <fullName evidence="4">DNA replication regulator SLD2</fullName>
    </recommendedName>
    <alternativeName>
        <fullName evidence="5">DNA replication regulator sld2</fullName>
    </alternativeName>
</protein>
<comment type="subcellular location">
    <subcellularLocation>
        <location evidence="1">Nucleus</location>
    </subcellularLocation>
</comment>
<dbReference type="AlphaFoldDB" id="A0A1Y1VIW2"/>
<feature type="region of interest" description="Disordered" evidence="7">
    <location>
        <begin position="63"/>
        <end position="89"/>
    </location>
</feature>
<reference evidence="9 10" key="2">
    <citation type="submission" date="2016-08" db="EMBL/GenBank/DDBJ databases">
        <title>Pervasive Adenine N6-methylation of Active Genes in Fungi.</title>
        <authorList>
            <consortium name="DOE Joint Genome Institute"/>
            <person name="Mondo S.J."/>
            <person name="Dannebaum R.O."/>
            <person name="Kuo R.C."/>
            <person name="Labutti K."/>
            <person name="Haridas S."/>
            <person name="Kuo A."/>
            <person name="Salamov A."/>
            <person name="Ahrendt S.R."/>
            <person name="Lipzen A."/>
            <person name="Sullivan W."/>
            <person name="Andreopoulos W.B."/>
            <person name="Clum A."/>
            <person name="Lindquist E."/>
            <person name="Daum C."/>
            <person name="Ramamoorthy G.K."/>
            <person name="Gryganskyi A."/>
            <person name="Culley D."/>
            <person name="Magnuson J.K."/>
            <person name="James T.Y."/>
            <person name="O'Malley M.A."/>
            <person name="Stajich J.E."/>
            <person name="Spatafora J.W."/>
            <person name="Visel A."/>
            <person name="Grigoriev I.V."/>
        </authorList>
    </citation>
    <scope>NUCLEOTIDE SEQUENCE [LARGE SCALE GENOMIC DNA]</scope>
    <source>
        <strain evidence="10">finn</strain>
    </source>
</reference>
<dbReference type="PANTHER" id="PTHR16517:SF7">
    <property type="entry name" value="PROTEIN KING TUBBY"/>
    <property type="match status" value="1"/>
</dbReference>
<keyword evidence="6" id="KW-0539">Nucleus</keyword>
<feature type="domain" description="Tubby C-terminal" evidence="8">
    <location>
        <begin position="450"/>
        <end position="691"/>
    </location>
</feature>
<dbReference type="Pfam" id="PF11719">
    <property type="entry name" value="Drc1-Sld2"/>
    <property type="match status" value="1"/>
</dbReference>
<proteinExistence type="inferred from homology"/>
<evidence type="ECO:0000256" key="7">
    <source>
        <dbReference type="SAM" id="MobiDB-lite"/>
    </source>
</evidence>
<comment type="similarity">
    <text evidence="2">Belongs to the TUB family.</text>
</comment>
<feature type="compositionally biased region" description="Basic and acidic residues" evidence="7">
    <location>
        <begin position="306"/>
        <end position="319"/>
    </location>
</feature>
<dbReference type="STRING" id="1754191.A0A1Y1VIW2"/>
<dbReference type="OrthoDB" id="8775810at2759"/>
<feature type="region of interest" description="Disordered" evidence="7">
    <location>
        <begin position="293"/>
        <end position="426"/>
    </location>
</feature>
<evidence type="ECO:0000256" key="4">
    <source>
        <dbReference type="ARBA" id="ARBA00018363"/>
    </source>
</evidence>
<dbReference type="PANTHER" id="PTHR16517">
    <property type="entry name" value="TUBBY-RELATED"/>
    <property type="match status" value="1"/>
</dbReference>
<dbReference type="Gene3D" id="3.20.90.10">
    <property type="entry name" value="Tubby Protein, Chain A"/>
    <property type="match status" value="1"/>
</dbReference>
<evidence type="ECO:0000313" key="9">
    <source>
        <dbReference type="EMBL" id="ORX57278.1"/>
    </source>
</evidence>
<evidence type="ECO:0000256" key="3">
    <source>
        <dbReference type="ARBA" id="ARBA00007276"/>
    </source>
</evidence>
<dbReference type="PRINTS" id="PR01573">
    <property type="entry name" value="SUPERTUBBY"/>
</dbReference>
<organism evidence="9 10">
    <name type="scientific">Piromyces finnis</name>
    <dbReference type="NCBI Taxonomy" id="1754191"/>
    <lineage>
        <taxon>Eukaryota</taxon>
        <taxon>Fungi</taxon>
        <taxon>Fungi incertae sedis</taxon>
        <taxon>Chytridiomycota</taxon>
        <taxon>Chytridiomycota incertae sedis</taxon>
        <taxon>Neocallimastigomycetes</taxon>
        <taxon>Neocallimastigales</taxon>
        <taxon>Neocallimastigaceae</taxon>
        <taxon>Piromyces</taxon>
    </lineage>
</organism>
<evidence type="ECO:0000256" key="5">
    <source>
        <dbReference type="ARBA" id="ARBA00019134"/>
    </source>
</evidence>
<dbReference type="InterPro" id="IPR021110">
    <property type="entry name" value="DNA_rep_checkpnt_protein"/>
</dbReference>
<dbReference type="Gene3D" id="1.10.10.1460">
    <property type="match status" value="1"/>
</dbReference>
<dbReference type="EMBL" id="MCFH01000006">
    <property type="protein sequence ID" value="ORX57278.1"/>
    <property type="molecule type" value="Genomic_DNA"/>
</dbReference>
<sequence>MTEYVTEEQQLKNLKSELKHWEHSFLKNEGHKPTKLDISNNKEIANKYRIYRKLRTKLNEKANNNENEHEGVHEVKHSKIKNKSINNNSPIKNNIVVKSKASKNEINNLVSNKDHGNGNQQHEYNKAHNQIPNKLFAMSQNTNLKKKVHNYGIVHSSEVNENENLSIFSKQNVFKESEIKKMEMNEKYNLKNNTNDYDMLTTNGMFVSAAPIERMIDLEKRNVEEKKPEYQEENKKINNSSLNDLILPAPKIITFNKNETKQELFTPVNRIDKLKENDDSDDEIKDISLNGEKKINNNNKNKLKKKDSLFQENSKTKNEKRNKKKTLSKDEKEEDNIEVSDYSESRPMLKDSSKKDSDNKLIKRKKNKKYNKKKNDEETDDEESTSKLNKKEIKKKNTKKDKYESEEEEKEEKEKNNDNDDDNKLPVNNKKFNFLDALPAENYSTFERIEKGHILRCRVIRKVGKINHMHPEYYLYNDDTNEFILAARKRKNIKKMDYIITTEEGSISKTSSGYVGKLIMKQDKFTLFNAENYNPSLPEKGLYESAVIFYNRNSSPREMFVALPALHLEYGSTEYSKDFLTDSKLNNTDKVIVLRNNPPRWNEATQSHCLNFSGRVTQPSIKNFQLIYDKGNSYMKYFGNSYDESQKFEPISTDNPILLQFGRCGPNNFSLDIRYPLTPLEAFSIALTTFDAFDTLY</sequence>
<evidence type="ECO:0000256" key="1">
    <source>
        <dbReference type="ARBA" id="ARBA00004123"/>
    </source>
</evidence>
<dbReference type="SUPFAM" id="SSF54518">
    <property type="entry name" value="Tubby C-terminal domain-like"/>
    <property type="match status" value="1"/>
</dbReference>
<evidence type="ECO:0000256" key="2">
    <source>
        <dbReference type="ARBA" id="ARBA00007129"/>
    </source>
</evidence>
<feature type="compositionally biased region" description="Basic residues" evidence="7">
    <location>
        <begin position="362"/>
        <end position="372"/>
    </location>
</feature>
<name>A0A1Y1VIW2_9FUNG</name>
<dbReference type="Pfam" id="PF01167">
    <property type="entry name" value="Tub"/>
    <property type="match status" value="1"/>
</dbReference>
<feature type="compositionally biased region" description="Basic and acidic residues" evidence="7">
    <location>
        <begin position="343"/>
        <end position="361"/>
    </location>
</feature>
<gene>
    <name evidence="9" type="ORF">BCR36DRAFT_345363</name>
</gene>
<evidence type="ECO:0000256" key="6">
    <source>
        <dbReference type="ARBA" id="ARBA00023242"/>
    </source>
</evidence>
<dbReference type="Proteomes" id="UP000193719">
    <property type="component" value="Unassembled WGS sequence"/>
</dbReference>
<feature type="compositionally biased region" description="Basic and acidic residues" evidence="7">
    <location>
        <begin position="412"/>
        <end position="424"/>
    </location>
</feature>
<accession>A0A1Y1VIW2</accession>
<dbReference type="GO" id="GO:0071163">
    <property type="term" value="P:DNA replication preinitiation complex assembly"/>
    <property type="evidence" value="ECO:0007669"/>
    <property type="project" value="UniProtKB-ARBA"/>
</dbReference>
<keyword evidence="10" id="KW-1185">Reference proteome</keyword>
<reference evidence="9 10" key="1">
    <citation type="submission" date="2016-08" db="EMBL/GenBank/DDBJ databases">
        <title>Genomes of anaerobic fungi encode conserved fungal cellulosomes for biomass hydrolysis.</title>
        <authorList>
            <consortium name="DOE Joint Genome Institute"/>
            <person name="Haitjema C.H."/>
            <person name="Gilmore S.P."/>
            <person name="Henske J.K."/>
            <person name="Solomon K.V."/>
            <person name="De Groot R."/>
            <person name="Kuo A."/>
            <person name="Mondo S.J."/>
            <person name="Salamov A.A."/>
            <person name="Labutti K."/>
            <person name="Zhao Z."/>
            <person name="Chiniquy J."/>
            <person name="Barry K."/>
            <person name="Brewer H.M."/>
            <person name="Purvine S.O."/>
            <person name="Wright A.T."/>
            <person name="Boxma B."/>
            <person name="Van Alen T."/>
            <person name="Hackstein J.H."/>
            <person name="Baker S.E."/>
            <person name="Grigoriev I.V."/>
            <person name="O'Malley M.A."/>
        </authorList>
    </citation>
    <scope>NUCLEOTIDE SEQUENCE [LARGE SCALE GENOMIC DNA]</scope>
    <source>
        <strain evidence="10">finn</strain>
    </source>
</reference>
<dbReference type="FunFam" id="1.10.10.1460:FF:000001">
    <property type="entry name" value="DNA replication regulator Sld2"/>
    <property type="match status" value="1"/>
</dbReference>
<dbReference type="GO" id="GO:0005634">
    <property type="term" value="C:nucleus"/>
    <property type="evidence" value="ECO:0007669"/>
    <property type="project" value="UniProtKB-SubCell"/>
</dbReference>
<comment type="caution">
    <text evidence="9">The sequence shown here is derived from an EMBL/GenBank/DDBJ whole genome shotgun (WGS) entry which is preliminary data.</text>
</comment>
<feature type="compositionally biased region" description="Basic and acidic residues" evidence="7">
    <location>
        <begin position="66"/>
        <end position="77"/>
    </location>
</feature>
<dbReference type="InterPro" id="IPR000007">
    <property type="entry name" value="Tubby_C"/>
</dbReference>
<evidence type="ECO:0000259" key="8">
    <source>
        <dbReference type="Pfam" id="PF01167"/>
    </source>
</evidence>
<dbReference type="InterPro" id="IPR025659">
    <property type="entry name" value="Tubby-like_C"/>
</dbReference>